<dbReference type="Pfam" id="PF14240">
    <property type="entry name" value="YHYH"/>
    <property type="match status" value="1"/>
</dbReference>
<name>A0A2S0VY10_9ALTE</name>
<gene>
    <name evidence="2" type="ORF">C2869_18005</name>
</gene>
<dbReference type="EMBL" id="CP026604">
    <property type="protein sequence ID" value="AWB69078.1"/>
    <property type="molecule type" value="Genomic_DNA"/>
</dbReference>
<feature type="domain" description="YHYH" evidence="1">
    <location>
        <begin position="109"/>
        <end position="323"/>
    </location>
</feature>
<evidence type="ECO:0000313" key="2">
    <source>
        <dbReference type="EMBL" id="AWB69078.1"/>
    </source>
</evidence>
<dbReference type="Proteomes" id="UP000244441">
    <property type="component" value="Chromosome"/>
</dbReference>
<reference evidence="2 3" key="1">
    <citation type="submission" date="2018-01" db="EMBL/GenBank/DDBJ databases">
        <title>Genome sequence of a Cantenovulum-like bacteria.</title>
        <authorList>
            <person name="Tan W.R."/>
            <person name="Lau N.-S."/>
            <person name="Go F."/>
            <person name="Amirul A.-A.A."/>
        </authorList>
    </citation>
    <scope>NUCLEOTIDE SEQUENCE [LARGE SCALE GENOMIC DNA]</scope>
    <source>
        <strain evidence="2 3">CCB-QB4</strain>
    </source>
</reference>
<dbReference type="AlphaFoldDB" id="A0A2S0VY10"/>
<keyword evidence="3" id="KW-1185">Reference proteome</keyword>
<sequence>MAGTYQISLAVSDGELVSDAAVVSVVASNGAVDITNMTFVNRSVSCVDYLGSFSSNVKDEQRNLDFAGHVTMTENADSCVIESNAIPNHNFNDNSATFANGVSEVNILYRIPQQPQVAPSATQLSLGTTNAILLNGVEVDMLAAACYNQGPEPLGQEKVGCHDNSHPWRYDPMAASNQFGTDRHNAHPQPSGLYHYHGNPVALFEQDCALATHPSAVIGFAADGYPVFGSCIKDANSGEIRTVTASYALKNNGGQRQTQGNYLTPTAGNGTVVSDNYDGQFRGDWQYVAGSGDLDECNGMTVDGQYGYYVTNTFPWMMNCFKGYVDPSFTLGAQSSAFQAKMHRH</sequence>
<dbReference type="InterPro" id="IPR025924">
    <property type="entry name" value="YHYH_dom"/>
</dbReference>
<evidence type="ECO:0000259" key="1">
    <source>
        <dbReference type="Pfam" id="PF14240"/>
    </source>
</evidence>
<proteinExistence type="predicted"/>
<organism evidence="2 3">
    <name type="scientific">Saccharobesus litoralis</name>
    <dbReference type="NCBI Taxonomy" id="2172099"/>
    <lineage>
        <taxon>Bacteria</taxon>
        <taxon>Pseudomonadati</taxon>
        <taxon>Pseudomonadota</taxon>
        <taxon>Gammaproteobacteria</taxon>
        <taxon>Alteromonadales</taxon>
        <taxon>Alteromonadaceae</taxon>
        <taxon>Saccharobesus</taxon>
    </lineage>
</organism>
<evidence type="ECO:0000313" key="3">
    <source>
        <dbReference type="Proteomes" id="UP000244441"/>
    </source>
</evidence>
<dbReference type="KEGG" id="cate:C2869_18005"/>
<protein>
    <recommendedName>
        <fullName evidence="1">YHYH domain-containing protein</fullName>
    </recommendedName>
</protein>
<accession>A0A2S0VY10</accession>